<dbReference type="GO" id="GO:0032993">
    <property type="term" value="C:protein-DNA complex"/>
    <property type="evidence" value="ECO:0007669"/>
    <property type="project" value="TreeGrafter"/>
</dbReference>
<accession>A0A926E0X8</accession>
<dbReference type="Gene3D" id="3.40.190.290">
    <property type="match status" value="1"/>
</dbReference>
<dbReference type="InterPro" id="IPR005119">
    <property type="entry name" value="LysR_subst-bd"/>
</dbReference>
<dbReference type="SUPFAM" id="SSF46785">
    <property type="entry name" value="Winged helix' DNA-binding domain"/>
    <property type="match status" value="1"/>
</dbReference>
<keyword evidence="2" id="KW-0805">Transcription regulation</keyword>
<dbReference type="PROSITE" id="PS50931">
    <property type="entry name" value="HTH_LYSR"/>
    <property type="match status" value="1"/>
</dbReference>
<evidence type="ECO:0000256" key="3">
    <source>
        <dbReference type="ARBA" id="ARBA00023125"/>
    </source>
</evidence>
<dbReference type="EMBL" id="JACRST010000014">
    <property type="protein sequence ID" value="MBC8547134.1"/>
    <property type="molecule type" value="Genomic_DNA"/>
</dbReference>
<dbReference type="PRINTS" id="PR00039">
    <property type="entry name" value="HTHLYSR"/>
</dbReference>
<evidence type="ECO:0000256" key="4">
    <source>
        <dbReference type="ARBA" id="ARBA00023163"/>
    </source>
</evidence>
<organism evidence="6 7">
    <name type="scientific">Ligaoa zhengdingensis</name>
    <dbReference type="NCBI Taxonomy" id="2763658"/>
    <lineage>
        <taxon>Bacteria</taxon>
        <taxon>Bacillati</taxon>
        <taxon>Bacillota</taxon>
        <taxon>Clostridia</taxon>
        <taxon>Eubacteriales</taxon>
        <taxon>Oscillospiraceae</taxon>
        <taxon>Ligaoa</taxon>
    </lineage>
</organism>
<dbReference type="GO" id="GO:0003700">
    <property type="term" value="F:DNA-binding transcription factor activity"/>
    <property type="evidence" value="ECO:0007669"/>
    <property type="project" value="InterPro"/>
</dbReference>
<proteinExistence type="inferred from homology"/>
<dbReference type="Pfam" id="PF00126">
    <property type="entry name" value="HTH_1"/>
    <property type="match status" value="1"/>
</dbReference>
<comment type="caution">
    <text evidence="6">The sequence shown here is derived from an EMBL/GenBank/DDBJ whole genome shotgun (WGS) entry which is preliminary data.</text>
</comment>
<dbReference type="InterPro" id="IPR000847">
    <property type="entry name" value="LysR_HTH_N"/>
</dbReference>
<evidence type="ECO:0000313" key="7">
    <source>
        <dbReference type="Proteomes" id="UP000653127"/>
    </source>
</evidence>
<dbReference type="Pfam" id="PF03466">
    <property type="entry name" value="LysR_substrate"/>
    <property type="match status" value="1"/>
</dbReference>
<dbReference type="AlphaFoldDB" id="A0A926E0X8"/>
<protein>
    <submittedName>
        <fullName evidence="6">LysR family transcriptional regulator</fullName>
    </submittedName>
</protein>
<evidence type="ECO:0000256" key="2">
    <source>
        <dbReference type="ARBA" id="ARBA00023015"/>
    </source>
</evidence>
<keyword evidence="4" id="KW-0804">Transcription</keyword>
<dbReference type="CDD" id="cd05466">
    <property type="entry name" value="PBP2_LTTR_substrate"/>
    <property type="match status" value="1"/>
</dbReference>
<dbReference type="InterPro" id="IPR036388">
    <property type="entry name" value="WH-like_DNA-bd_sf"/>
</dbReference>
<dbReference type="PANTHER" id="PTHR30346">
    <property type="entry name" value="TRANSCRIPTIONAL DUAL REGULATOR HCAR-RELATED"/>
    <property type="match status" value="1"/>
</dbReference>
<reference evidence="6" key="1">
    <citation type="submission" date="2020-08" db="EMBL/GenBank/DDBJ databases">
        <title>Genome public.</title>
        <authorList>
            <person name="Liu C."/>
            <person name="Sun Q."/>
        </authorList>
    </citation>
    <scope>NUCLEOTIDE SEQUENCE</scope>
    <source>
        <strain evidence="6">NSJ-31</strain>
    </source>
</reference>
<dbReference type="FunFam" id="1.10.10.10:FF:000001">
    <property type="entry name" value="LysR family transcriptional regulator"/>
    <property type="match status" value="1"/>
</dbReference>
<feature type="domain" description="HTH lysR-type" evidence="5">
    <location>
        <begin position="1"/>
        <end position="58"/>
    </location>
</feature>
<dbReference type="Proteomes" id="UP000653127">
    <property type="component" value="Unassembled WGS sequence"/>
</dbReference>
<evidence type="ECO:0000256" key="1">
    <source>
        <dbReference type="ARBA" id="ARBA00009437"/>
    </source>
</evidence>
<name>A0A926E0X8_9FIRM</name>
<keyword evidence="7" id="KW-1185">Reference proteome</keyword>
<keyword evidence="3" id="KW-0238">DNA-binding</keyword>
<dbReference type="InterPro" id="IPR036390">
    <property type="entry name" value="WH_DNA-bd_sf"/>
</dbReference>
<gene>
    <name evidence="6" type="ORF">H8711_09360</name>
</gene>
<dbReference type="SUPFAM" id="SSF53850">
    <property type="entry name" value="Periplasmic binding protein-like II"/>
    <property type="match status" value="1"/>
</dbReference>
<evidence type="ECO:0000313" key="6">
    <source>
        <dbReference type="EMBL" id="MBC8547134.1"/>
    </source>
</evidence>
<dbReference type="Gene3D" id="1.10.10.10">
    <property type="entry name" value="Winged helix-like DNA-binding domain superfamily/Winged helix DNA-binding domain"/>
    <property type="match status" value="1"/>
</dbReference>
<comment type="similarity">
    <text evidence="1">Belongs to the LysR transcriptional regulatory family.</text>
</comment>
<dbReference type="PANTHER" id="PTHR30346:SF0">
    <property type="entry name" value="HCA OPERON TRANSCRIPTIONAL ACTIVATOR HCAR"/>
    <property type="match status" value="1"/>
</dbReference>
<dbReference type="RefSeq" id="WP_249283208.1">
    <property type="nucleotide sequence ID" value="NZ_JACRST010000014.1"/>
</dbReference>
<sequence length="308" mass="35239">MNLTHLRYLLEVERTGSITKAAQNLYMGQPNLSKAIKELESEIGITVFKRTSRGVEPTRKGAEFLSYAHTIISQVDELESLYKPRPDNAVELCVSVPRASYVSTAFAAFAGRFVNEPHVDLRYKETSSMGAVNDVASGESDFAIVRFQTIYERYFVHLLREQELDYEPLWEFKMMLLMSETHPLAHYDDVPYHMLSGFTEIVHGDFQVPSLSFSQINKDASFSSPSKRLYIYDRGSQFELLRQVRGSYLWVSPMPDEVVQRNGLVLRHCALADLSNKDVIAYPRKRPIGEHGRALIDRIRREIDSIHG</sequence>
<evidence type="ECO:0000259" key="5">
    <source>
        <dbReference type="PROSITE" id="PS50931"/>
    </source>
</evidence>
<dbReference type="GO" id="GO:0003677">
    <property type="term" value="F:DNA binding"/>
    <property type="evidence" value="ECO:0007669"/>
    <property type="project" value="UniProtKB-KW"/>
</dbReference>